<feature type="domain" description="KRAB" evidence="2">
    <location>
        <begin position="83"/>
        <end position="129"/>
    </location>
</feature>
<feature type="signal peptide" evidence="1">
    <location>
        <begin position="1"/>
        <end position="19"/>
    </location>
</feature>
<name>A0ABQ9USW4_SAGOE</name>
<evidence type="ECO:0000313" key="4">
    <source>
        <dbReference type="Proteomes" id="UP001266305"/>
    </source>
</evidence>
<accession>A0ABQ9USW4</accession>
<protein>
    <recommendedName>
        <fullName evidence="2">KRAB domain-containing protein</fullName>
    </recommendedName>
</protein>
<dbReference type="PANTHER" id="PTHR23232">
    <property type="entry name" value="KRAB DOMAIN C2H2 ZINC FINGER"/>
    <property type="match status" value="1"/>
</dbReference>
<dbReference type="Pfam" id="PF01352">
    <property type="entry name" value="KRAB"/>
    <property type="match status" value="1"/>
</dbReference>
<comment type="caution">
    <text evidence="3">The sequence shown here is derived from an EMBL/GenBank/DDBJ whole genome shotgun (WGS) entry which is preliminary data.</text>
</comment>
<dbReference type="InterPro" id="IPR001909">
    <property type="entry name" value="KRAB"/>
</dbReference>
<dbReference type="SUPFAM" id="SSF109640">
    <property type="entry name" value="KRAB domain (Kruppel-associated box)"/>
    <property type="match status" value="1"/>
</dbReference>
<reference evidence="3 4" key="1">
    <citation type="submission" date="2023-05" db="EMBL/GenBank/DDBJ databases">
        <title>B98-5 Cell Line De Novo Hybrid Assembly: An Optical Mapping Approach.</title>
        <authorList>
            <person name="Kananen K."/>
            <person name="Auerbach J.A."/>
            <person name="Kautto E."/>
            <person name="Blachly J.S."/>
        </authorList>
    </citation>
    <scope>NUCLEOTIDE SEQUENCE [LARGE SCALE GENOMIC DNA]</scope>
    <source>
        <strain evidence="3">B95-8</strain>
        <tissue evidence="3">Cell line</tissue>
    </source>
</reference>
<dbReference type="Proteomes" id="UP001266305">
    <property type="component" value="Unassembled WGS sequence"/>
</dbReference>
<dbReference type="InterPro" id="IPR036051">
    <property type="entry name" value="KRAB_dom_sf"/>
</dbReference>
<gene>
    <name evidence="3" type="ORF">P7K49_021254</name>
</gene>
<dbReference type="EMBL" id="JASSZA010000010">
    <property type="protein sequence ID" value="KAK2099906.1"/>
    <property type="molecule type" value="Genomic_DNA"/>
</dbReference>
<keyword evidence="1" id="KW-0732">Signal</keyword>
<evidence type="ECO:0000256" key="1">
    <source>
        <dbReference type="SAM" id="SignalP"/>
    </source>
</evidence>
<feature type="chain" id="PRO_5046458511" description="KRAB domain-containing protein" evidence="1">
    <location>
        <begin position="20"/>
        <end position="129"/>
    </location>
</feature>
<keyword evidence="4" id="KW-1185">Reference proteome</keyword>
<proteinExistence type="predicted"/>
<dbReference type="CDD" id="cd07765">
    <property type="entry name" value="KRAB_A-box"/>
    <property type="match status" value="1"/>
</dbReference>
<sequence>MPLLMPLILHFIIQKSTLCTLLVWILGDSVSSELESTLENIIVLKMTLWYNSRHLYKSEPVLFTHSFHLESNEEPAPRHLKVLTFRDVAIEFSLEEWKFLDAAQQNLYRDVMLENYRNLFSIGEDDFDA</sequence>
<evidence type="ECO:0000259" key="2">
    <source>
        <dbReference type="PROSITE" id="PS50805"/>
    </source>
</evidence>
<dbReference type="Gene3D" id="6.10.140.140">
    <property type="match status" value="1"/>
</dbReference>
<dbReference type="PROSITE" id="PS50805">
    <property type="entry name" value="KRAB"/>
    <property type="match status" value="1"/>
</dbReference>
<organism evidence="3 4">
    <name type="scientific">Saguinus oedipus</name>
    <name type="common">Cotton-top tamarin</name>
    <name type="synonym">Oedipomidas oedipus</name>
    <dbReference type="NCBI Taxonomy" id="9490"/>
    <lineage>
        <taxon>Eukaryota</taxon>
        <taxon>Metazoa</taxon>
        <taxon>Chordata</taxon>
        <taxon>Craniata</taxon>
        <taxon>Vertebrata</taxon>
        <taxon>Euteleostomi</taxon>
        <taxon>Mammalia</taxon>
        <taxon>Eutheria</taxon>
        <taxon>Euarchontoglires</taxon>
        <taxon>Primates</taxon>
        <taxon>Haplorrhini</taxon>
        <taxon>Platyrrhini</taxon>
        <taxon>Cebidae</taxon>
        <taxon>Callitrichinae</taxon>
        <taxon>Saguinus</taxon>
    </lineage>
</organism>
<dbReference type="PANTHER" id="PTHR23232:SF163">
    <property type="entry name" value="ZINC FINGER PROTEIN 589"/>
    <property type="match status" value="1"/>
</dbReference>
<dbReference type="InterPro" id="IPR050169">
    <property type="entry name" value="Krueppel_C2H2_ZnF"/>
</dbReference>
<evidence type="ECO:0000313" key="3">
    <source>
        <dbReference type="EMBL" id="KAK2099906.1"/>
    </source>
</evidence>
<dbReference type="SMART" id="SM00349">
    <property type="entry name" value="KRAB"/>
    <property type="match status" value="1"/>
</dbReference>